<dbReference type="Pfam" id="PF07691">
    <property type="entry name" value="PA14"/>
    <property type="match status" value="1"/>
</dbReference>
<name>A0ABT5KWR7_9ALTE</name>
<protein>
    <submittedName>
        <fullName evidence="4">Glycoside hydrolase family 31 protein</fullName>
    </submittedName>
</protein>
<keyword evidence="2 4" id="KW-0378">Hydrolase</keyword>
<proteinExistence type="inferred from homology"/>
<dbReference type="Proteomes" id="UP001218788">
    <property type="component" value="Unassembled WGS sequence"/>
</dbReference>
<dbReference type="SUPFAM" id="SSF74650">
    <property type="entry name" value="Galactose mutarotase-like"/>
    <property type="match status" value="1"/>
</dbReference>
<dbReference type="InterPro" id="IPR011658">
    <property type="entry name" value="PA14_dom"/>
</dbReference>
<dbReference type="Gene3D" id="2.60.40.1760">
    <property type="entry name" value="glycosyl hydrolase (family 31)"/>
    <property type="match status" value="1"/>
</dbReference>
<comment type="similarity">
    <text evidence="1 2">Belongs to the glycosyl hydrolase 31 family.</text>
</comment>
<accession>A0ABT5KWR7</accession>
<feature type="domain" description="PA14" evidence="3">
    <location>
        <begin position="240"/>
        <end position="397"/>
    </location>
</feature>
<dbReference type="PROSITE" id="PS51257">
    <property type="entry name" value="PROKAR_LIPOPROTEIN"/>
    <property type="match status" value="1"/>
</dbReference>
<dbReference type="Gene3D" id="3.20.20.80">
    <property type="entry name" value="Glycosidases"/>
    <property type="match status" value="1"/>
</dbReference>
<dbReference type="PANTHER" id="PTHR43863:SF2">
    <property type="entry name" value="MALTASE-GLUCOAMYLASE"/>
    <property type="match status" value="1"/>
</dbReference>
<dbReference type="Pfam" id="PF17137">
    <property type="entry name" value="DUF5110"/>
    <property type="match status" value="1"/>
</dbReference>
<keyword evidence="5" id="KW-1185">Reference proteome</keyword>
<evidence type="ECO:0000256" key="1">
    <source>
        <dbReference type="ARBA" id="ARBA00007806"/>
    </source>
</evidence>
<dbReference type="SUPFAM" id="SSF51445">
    <property type="entry name" value="(Trans)glycosidases"/>
    <property type="match status" value="1"/>
</dbReference>
<keyword evidence="2" id="KW-0326">Glycosidase</keyword>
<dbReference type="InterPro" id="IPR033403">
    <property type="entry name" value="DUF5110"/>
</dbReference>
<dbReference type="PANTHER" id="PTHR43863">
    <property type="entry name" value="HYDROLASE, PUTATIVE (AFU_ORTHOLOGUE AFUA_1G03140)-RELATED"/>
    <property type="match status" value="1"/>
</dbReference>
<evidence type="ECO:0000256" key="2">
    <source>
        <dbReference type="RuleBase" id="RU361185"/>
    </source>
</evidence>
<dbReference type="SUPFAM" id="SSF51011">
    <property type="entry name" value="Glycosyl hydrolase domain"/>
    <property type="match status" value="1"/>
</dbReference>
<dbReference type="InterPro" id="IPR048395">
    <property type="entry name" value="Glyco_hydro_31_C"/>
</dbReference>
<dbReference type="Gene3D" id="2.60.40.1180">
    <property type="entry name" value="Golgi alpha-mannosidase II"/>
    <property type="match status" value="2"/>
</dbReference>
<dbReference type="Gene3D" id="2.60.120.380">
    <property type="match status" value="1"/>
</dbReference>
<organism evidence="4 5">
    <name type="scientific">Alteromonas gilva</name>
    <dbReference type="NCBI Taxonomy" id="2987522"/>
    <lineage>
        <taxon>Bacteria</taxon>
        <taxon>Pseudomonadati</taxon>
        <taxon>Pseudomonadota</taxon>
        <taxon>Gammaproteobacteria</taxon>
        <taxon>Alteromonadales</taxon>
        <taxon>Alteromonadaceae</taxon>
        <taxon>Alteromonas/Salinimonas group</taxon>
        <taxon>Alteromonas</taxon>
    </lineage>
</organism>
<dbReference type="CDD" id="cd14752">
    <property type="entry name" value="GH31_N"/>
    <property type="match status" value="1"/>
</dbReference>
<sequence>MRNSHLTGCCIALTLLSATLMTGCERSSVTEQVSMAGNFQEIAQGIVVNPAQGQAKAVRLQVMADDIIRVTSLAHSDFSSVADSLMVVAEPGAPFNTETNGKKVMLTTGALTAEVSLTDGQVVFKNARGEVLLDTVNSGEFGPVTQDPITPDDDSYAIRQQWNANSDEGFFGLGQHQNGQINFAGENAELSTHNLQISIPFVVSTRNYGVLWDNASITRFGDPELSAPLDEGFTLYNENGEEGGLTAYYYDGDTLLLKRTEADLDYQYLAHNTVREVPFPEELGEVNQPRVEWKGQISADDSGLHKFRMYSSGYASLSIDGEALLDRWRMNWNPWFHTTETTLTAGEKVDFAVNWDSQGGYFRLLHNGPQSKANQYSLSLASETAKAIDYYVVAGNNYDEVIAGYRTLTGKSVMLPKWAYGFWQSRERYTNQDELLDVLKTYRERQIPIDNIVLDWSYWPEDAWGSHEFDKTHFPDPQAMIDTVHELNANIMISVWPKFYSTTDNYKEFDEKGYMLNKNVEVEGNLDWIGKGYLNGFYDPYPEESQAIFWRQLEEKLNVLGIDAWWLDASEPDIHSNLSYMKRKEIMSPLSVGSGAEYFNSYALPNAEGVYKGERETDGHKRSFILTRSGFAGIQRTGAAIWSGDTVPRWSNLKEQIAAGVGTSLSGMPNWTMDIGGFTPENHYRYYQGKVVGHYSEMPPEHQQEWQELNLRWFQFGAFVPLFRSHGQNPYREIFNIADEGTSVYESLVYYTKLRYRLMPYIYTLAGDMYHKDGTMMRGLVMDFPHDETAINLNDAYMFGPSLLINPVYEHQARTREVYLPGQGSWFDFYSGKTYQGGQTISAPAPLGQMPLFVRAGAIIPTGEDIQYVYDKPDGDYTLNVFTGADGEFEIYHDDGKSYDYENGGYSYTPVAYDDSTGTLTIGERSGGFDGMVSSRTYHIRFIGEGESLADFSAAPDASIVYTGQPITVKNGQ</sequence>
<evidence type="ECO:0000313" key="5">
    <source>
        <dbReference type="Proteomes" id="UP001218788"/>
    </source>
</evidence>
<dbReference type="SMART" id="SM00758">
    <property type="entry name" value="PA14"/>
    <property type="match status" value="1"/>
</dbReference>
<evidence type="ECO:0000259" key="3">
    <source>
        <dbReference type="PROSITE" id="PS51820"/>
    </source>
</evidence>
<dbReference type="Pfam" id="PF01055">
    <property type="entry name" value="Glyco_hydro_31_2nd"/>
    <property type="match status" value="1"/>
</dbReference>
<dbReference type="InterPro" id="IPR017853">
    <property type="entry name" value="GH"/>
</dbReference>
<dbReference type="EMBL" id="JAQQXP010000001">
    <property type="protein sequence ID" value="MDC8829212.1"/>
    <property type="molecule type" value="Genomic_DNA"/>
</dbReference>
<evidence type="ECO:0000313" key="4">
    <source>
        <dbReference type="EMBL" id="MDC8829212.1"/>
    </source>
</evidence>
<dbReference type="InterPro" id="IPR025887">
    <property type="entry name" value="Glyco_hydro_31_N_dom"/>
</dbReference>
<dbReference type="RefSeq" id="WP_273637584.1">
    <property type="nucleotide sequence ID" value="NZ_JAQQXP010000001.1"/>
</dbReference>
<dbReference type="InterPro" id="IPR037524">
    <property type="entry name" value="PA14/GLEYA"/>
</dbReference>
<dbReference type="PROSITE" id="PS51820">
    <property type="entry name" value="PA14"/>
    <property type="match status" value="1"/>
</dbReference>
<reference evidence="4 5" key="1">
    <citation type="submission" date="2022-10" db="EMBL/GenBank/DDBJ databases">
        <title>Alteromonas sp. chi3 Genome sequencing.</title>
        <authorList>
            <person name="Park S."/>
        </authorList>
    </citation>
    <scope>NUCLEOTIDE SEQUENCE [LARGE SCALE GENOMIC DNA]</scope>
    <source>
        <strain evidence="5">chi3</strain>
    </source>
</reference>
<dbReference type="InterPro" id="IPR051816">
    <property type="entry name" value="Glycosyl_Hydrolase_31"/>
</dbReference>
<comment type="caution">
    <text evidence="4">The sequence shown here is derived from an EMBL/GenBank/DDBJ whole genome shotgun (WGS) entry which is preliminary data.</text>
</comment>
<gene>
    <name evidence="4" type="ORF">OIK42_00430</name>
</gene>
<dbReference type="GO" id="GO:0016787">
    <property type="term" value="F:hydrolase activity"/>
    <property type="evidence" value="ECO:0007669"/>
    <property type="project" value="UniProtKB-KW"/>
</dbReference>
<dbReference type="InterPro" id="IPR011013">
    <property type="entry name" value="Gal_mutarotase_sf_dom"/>
</dbReference>
<dbReference type="Pfam" id="PF13802">
    <property type="entry name" value="Gal_mutarotas_2"/>
    <property type="match status" value="1"/>
</dbReference>
<dbReference type="SUPFAM" id="SSF56988">
    <property type="entry name" value="Anthrax protective antigen"/>
    <property type="match status" value="1"/>
</dbReference>
<dbReference type="CDD" id="cd06591">
    <property type="entry name" value="GH31_xylosidase_XylS"/>
    <property type="match status" value="1"/>
</dbReference>
<dbReference type="Pfam" id="PF21365">
    <property type="entry name" value="Glyco_hydro_31_3rd"/>
    <property type="match status" value="1"/>
</dbReference>
<dbReference type="InterPro" id="IPR000322">
    <property type="entry name" value="Glyco_hydro_31_TIM"/>
</dbReference>
<dbReference type="InterPro" id="IPR013780">
    <property type="entry name" value="Glyco_hydro_b"/>
</dbReference>